<dbReference type="EMBL" id="GGEC01085563">
    <property type="protein sequence ID" value="MBX66047.1"/>
    <property type="molecule type" value="Transcribed_RNA"/>
</dbReference>
<organism evidence="1">
    <name type="scientific">Rhizophora mucronata</name>
    <name type="common">Asiatic mangrove</name>
    <dbReference type="NCBI Taxonomy" id="61149"/>
    <lineage>
        <taxon>Eukaryota</taxon>
        <taxon>Viridiplantae</taxon>
        <taxon>Streptophyta</taxon>
        <taxon>Embryophyta</taxon>
        <taxon>Tracheophyta</taxon>
        <taxon>Spermatophyta</taxon>
        <taxon>Magnoliopsida</taxon>
        <taxon>eudicotyledons</taxon>
        <taxon>Gunneridae</taxon>
        <taxon>Pentapetalae</taxon>
        <taxon>rosids</taxon>
        <taxon>fabids</taxon>
        <taxon>Malpighiales</taxon>
        <taxon>Rhizophoraceae</taxon>
        <taxon>Rhizophora</taxon>
    </lineage>
</organism>
<protein>
    <submittedName>
        <fullName evidence="1">Uncharacterized protein</fullName>
    </submittedName>
</protein>
<name>A0A2P2QGM9_RHIMU</name>
<proteinExistence type="predicted"/>
<evidence type="ECO:0000313" key="1">
    <source>
        <dbReference type="EMBL" id="MBX66047.1"/>
    </source>
</evidence>
<dbReference type="AlphaFoldDB" id="A0A2P2QGM9"/>
<accession>A0A2P2QGM9</accession>
<sequence length="40" mass="4873">MTNNKLIKKQYRQILLLDCKTDRLGYEKVIHHTPYFCPSY</sequence>
<reference evidence="1" key="1">
    <citation type="submission" date="2018-02" db="EMBL/GenBank/DDBJ databases">
        <title>Rhizophora mucronata_Transcriptome.</title>
        <authorList>
            <person name="Meera S.P."/>
            <person name="Sreeshan A."/>
            <person name="Augustine A."/>
        </authorList>
    </citation>
    <scope>NUCLEOTIDE SEQUENCE</scope>
    <source>
        <tissue evidence="1">Leaf</tissue>
    </source>
</reference>